<reference evidence="2 3" key="1">
    <citation type="submission" date="2018-12" db="EMBL/GenBank/DDBJ databases">
        <authorList>
            <person name="Sun L."/>
            <person name="Chen Z."/>
        </authorList>
    </citation>
    <scope>NUCLEOTIDE SEQUENCE [LARGE SCALE GENOMIC DNA]</scope>
    <source>
        <strain evidence="2 3">DSM 15890</strain>
    </source>
</reference>
<sequence>MTIKKIITLHNLLILLCAIVIVLIGYKGYQVQQKISWIAEADRLYAENKLVEAEALYTKAQNNKFLDYKEQEVAARLAELAPITTINSKLSSLDQAAQRATSRNDYDELIQTYEQFQEVKSTYMEPKGKYSPYYTQISQNLRISDQIAAHFKQFKEQFLSQANENLKKSKYTDETFKWNLLRLPSEFFGGDKEHKAQLLENFQSYDETKMNQLASENSYNNLYSNVLLMFKQYKELEINAKWVTHGIEDIGLELLKKDVENNNYGSFAANAKQYESFAASADLTPSEVTKYIANSFKEMLKTAEKLTANKEFQPAIDMYEQLSAYQDTSAEIKEVQMSWLIAEPVRLLPERQDEYVFASSGTDRFGSKVYVAAADQTNQIYYGRMNSTDSVQVLTYSDLPKSDLIQSMVIDKDFSITSAPVLLIQSASDSRTAIYTALEVQSDKISLLYRIEADEISINPDGTLTVINPVGEGAGQTTIYEHNGDSYQFAKVQVNITDIDGSLLAEFPGIKVRFTCTVFEPGAGEVIALVANNYILLSGNFNFNDGDITVTGTFTQFRDVDLFGELTSIPVLEVEAVQ</sequence>
<keyword evidence="1" id="KW-1133">Transmembrane helix</keyword>
<evidence type="ECO:0000313" key="3">
    <source>
        <dbReference type="Proteomes" id="UP000279446"/>
    </source>
</evidence>
<protein>
    <submittedName>
        <fullName evidence="2">Uncharacterized protein</fullName>
    </submittedName>
</protein>
<dbReference type="OrthoDB" id="2657208at2"/>
<comment type="caution">
    <text evidence="2">The sequence shown here is derived from an EMBL/GenBank/DDBJ whole genome shotgun (WGS) entry which is preliminary data.</text>
</comment>
<feature type="transmembrane region" description="Helical" evidence="1">
    <location>
        <begin position="12"/>
        <end position="29"/>
    </location>
</feature>
<organism evidence="2 3">
    <name type="scientific">Paenibacillus anaericanus</name>
    <dbReference type="NCBI Taxonomy" id="170367"/>
    <lineage>
        <taxon>Bacteria</taxon>
        <taxon>Bacillati</taxon>
        <taxon>Bacillota</taxon>
        <taxon>Bacilli</taxon>
        <taxon>Bacillales</taxon>
        <taxon>Paenibacillaceae</taxon>
        <taxon>Paenibacillus</taxon>
    </lineage>
</organism>
<name>A0A3S1DSL9_9BACL</name>
<gene>
    <name evidence="2" type="ORF">EJP82_03265</name>
</gene>
<dbReference type="AlphaFoldDB" id="A0A3S1DSL9"/>
<keyword evidence="3" id="KW-1185">Reference proteome</keyword>
<evidence type="ECO:0000313" key="2">
    <source>
        <dbReference type="EMBL" id="RUT48171.1"/>
    </source>
</evidence>
<dbReference type="RefSeq" id="WP_127190591.1">
    <property type="nucleotide sequence ID" value="NZ_RZNY01000002.1"/>
</dbReference>
<dbReference type="Proteomes" id="UP000279446">
    <property type="component" value="Unassembled WGS sequence"/>
</dbReference>
<accession>A0A3S1DSL9</accession>
<evidence type="ECO:0000256" key="1">
    <source>
        <dbReference type="SAM" id="Phobius"/>
    </source>
</evidence>
<dbReference type="EMBL" id="RZNY01000002">
    <property type="protein sequence ID" value="RUT48171.1"/>
    <property type="molecule type" value="Genomic_DNA"/>
</dbReference>
<keyword evidence="1" id="KW-0472">Membrane</keyword>
<keyword evidence="1" id="KW-0812">Transmembrane</keyword>
<proteinExistence type="predicted"/>